<keyword evidence="2" id="KW-1185">Reference proteome</keyword>
<evidence type="ECO:0000313" key="1">
    <source>
        <dbReference type="EMBL" id="KAF9643372.1"/>
    </source>
</evidence>
<sequence length="83" mass="9546">GSWMSVWEGNYHGDSVCIQAIRTRNEAHAKKIKSIFWHKVEGYKHFPHPNVLPVFQVSEALFPLFTMCPWMPDGSIAVHPEEP</sequence>
<reference evidence="1" key="1">
    <citation type="submission" date="2019-10" db="EMBL/GenBank/DDBJ databases">
        <authorList>
            <consortium name="DOE Joint Genome Institute"/>
            <person name="Kuo A."/>
            <person name="Miyauchi S."/>
            <person name="Kiss E."/>
            <person name="Drula E."/>
            <person name="Kohler A."/>
            <person name="Sanchez-Garcia M."/>
            <person name="Andreopoulos B."/>
            <person name="Barry K.W."/>
            <person name="Bonito G."/>
            <person name="Buee M."/>
            <person name="Carver A."/>
            <person name="Chen C."/>
            <person name="Cichocki N."/>
            <person name="Clum A."/>
            <person name="Culley D."/>
            <person name="Crous P.W."/>
            <person name="Fauchery L."/>
            <person name="Girlanda M."/>
            <person name="Hayes R."/>
            <person name="Keri Z."/>
            <person name="Labutti K."/>
            <person name="Lipzen A."/>
            <person name="Lombard V."/>
            <person name="Magnuson J."/>
            <person name="Maillard F."/>
            <person name="Morin E."/>
            <person name="Murat C."/>
            <person name="Nolan M."/>
            <person name="Ohm R."/>
            <person name="Pangilinan J."/>
            <person name="Pereira M."/>
            <person name="Perotto S."/>
            <person name="Peter M."/>
            <person name="Riley R."/>
            <person name="Sitrit Y."/>
            <person name="Stielow B."/>
            <person name="Szollosi G."/>
            <person name="Zifcakova L."/>
            <person name="Stursova M."/>
            <person name="Spatafora J.W."/>
            <person name="Tedersoo L."/>
            <person name="Vaario L.-M."/>
            <person name="Yamada A."/>
            <person name="Yan M."/>
            <person name="Wang P."/>
            <person name="Xu J."/>
            <person name="Bruns T."/>
            <person name="Baldrian P."/>
            <person name="Vilgalys R."/>
            <person name="Henrissat B."/>
            <person name="Grigoriev I.V."/>
            <person name="Hibbett D."/>
            <person name="Nagy L.G."/>
            <person name="Martin F.M."/>
        </authorList>
    </citation>
    <scope>NUCLEOTIDE SEQUENCE</scope>
    <source>
        <strain evidence="1">P2</strain>
    </source>
</reference>
<accession>A0ACB6Z1J2</accession>
<name>A0ACB6Z1J2_THEGA</name>
<reference evidence="1" key="2">
    <citation type="journal article" date="2020" name="Nat. Commun.">
        <title>Large-scale genome sequencing of mycorrhizal fungi provides insights into the early evolution of symbiotic traits.</title>
        <authorList>
            <person name="Miyauchi S."/>
            <person name="Kiss E."/>
            <person name="Kuo A."/>
            <person name="Drula E."/>
            <person name="Kohler A."/>
            <person name="Sanchez-Garcia M."/>
            <person name="Morin E."/>
            <person name="Andreopoulos B."/>
            <person name="Barry K.W."/>
            <person name="Bonito G."/>
            <person name="Buee M."/>
            <person name="Carver A."/>
            <person name="Chen C."/>
            <person name="Cichocki N."/>
            <person name="Clum A."/>
            <person name="Culley D."/>
            <person name="Crous P.W."/>
            <person name="Fauchery L."/>
            <person name="Girlanda M."/>
            <person name="Hayes R.D."/>
            <person name="Keri Z."/>
            <person name="LaButti K."/>
            <person name="Lipzen A."/>
            <person name="Lombard V."/>
            <person name="Magnuson J."/>
            <person name="Maillard F."/>
            <person name="Murat C."/>
            <person name="Nolan M."/>
            <person name="Ohm R.A."/>
            <person name="Pangilinan J."/>
            <person name="Pereira M.F."/>
            <person name="Perotto S."/>
            <person name="Peter M."/>
            <person name="Pfister S."/>
            <person name="Riley R."/>
            <person name="Sitrit Y."/>
            <person name="Stielow J.B."/>
            <person name="Szollosi G."/>
            <person name="Zifcakova L."/>
            <person name="Stursova M."/>
            <person name="Spatafora J.W."/>
            <person name="Tedersoo L."/>
            <person name="Vaario L.M."/>
            <person name="Yamada A."/>
            <person name="Yan M."/>
            <person name="Wang P."/>
            <person name="Xu J."/>
            <person name="Bruns T."/>
            <person name="Baldrian P."/>
            <person name="Vilgalys R."/>
            <person name="Dunand C."/>
            <person name="Henrissat B."/>
            <person name="Grigoriev I.V."/>
            <person name="Hibbett D."/>
            <person name="Nagy L.G."/>
            <person name="Martin F.M."/>
        </authorList>
    </citation>
    <scope>NUCLEOTIDE SEQUENCE</scope>
    <source>
        <strain evidence="1">P2</strain>
    </source>
</reference>
<comment type="caution">
    <text evidence="1">The sequence shown here is derived from an EMBL/GenBank/DDBJ whole genome shotgun (WGS) entry which is preliminary data.</text>
</comment>
<proteinExistence type="predicted"/>
<evidence type="ECO:0000313" key="2">
    <source>
        <dbReference type="Proteomes" id="UP000886501"/>
    </source>
</evidence>
<dbReference type="Proteomes" id="UP000886501">
    <property type="component" value="Unassembled WGS sequence"/>
</dbReference>
<feature type="non-terminal residue" evidence="1">
    <location>
        <position position="1"/>
    </location>
</feature>
<gene>
    <name evidence="1" type="ORF">BDM02DRAFT_3104534</name>
</gene>
<protein>
    <submittedName>
        <fullName evidence="1">Uncharacterized protein</fullName>
    </submittedName>
</protein>
<organism evidence="1 2">
    <name type="scientific">Thelephora ganbajun</name>
    <name type="common">Ganba fungus</name>
    <dbReference type="NCBI Taxonomy" id="370292"/>
    <lineage>
        <taxon>Eukaryota</taxon>
        <taxon>Fungi</taxon>
        <taxon>Dikarya</taxon>
        <taxon>Basidiomycota</taxon>
        <taxon>Agaricomycotina</taxon>
        <taxon>Agaricomycetes</taxon>
        <taxon>Thelephorales</taxon>
        <taxon>Thelephoraceae</taxon>
        <taxon>Thelephora</taxon>
    </lineage>
</organism>
<dbReference type="EMBL" id="MU118236">
    <property type="protein sequence ID" value="KAF9643372.1"/>
    <property type="molecule type" value="Genomic_DNA"/>
</dbReference>